<comment type="caution">
    <text evidence="3">The sequence shown here is derived from an EMBL/GenBank/DDBJ whole genome shotgun (WGS) entry which is preliminary data.</text>
</comment>
<organism evidence="3 4">
    <name type="scientific">Actinomadura sediminis</name>
    <dbReference type="NCBI Taxonomy" id="1038904"/>
    <lineage>
        <taxon>Bacteria</taxon>
        <taxon>Bacillati</taxon>
        <taxon>Actinomycetota</taxon>
        <taxon>Actinomycetes</taxon>
        <taxon>Streptosporangiales</taxon>
        <taxon>Thermomonosporaceae</taxon>
        <taxon>Actinomadura</taxon>
    </lineage>
</organism>
<feature type="transmembrane region" description="Helical" evidence="1">
    <location>
        <begin position="12"/>
        <end position="38"/>
    </location>
</feature>
<reference evidence="4" key="1">
    <citation type="journal article" date="2019" name="Int. J. Syst. Evol. Microbiol.">
        <title>The Global Catalogue of Microorganisms (GCM) 10K type strain sequencing project: providing services to taxonomists for standard genome sequencing and annotation.</title>
        <authorList>
            <consortium name="The Broad Institute Genomics Platform"/>
            <consortium name="The Broad Institute Genome Sequencing Center for Infectious Disease"/>
            <person name="Wu L."/>
            <person name="Ma J."/>
        </authorList>
    </citation>
    <scope>NUCLEOTIDE SEQUENCE [LARGE SCALE GENOMIC DNA]</scope>
    <source>
        <strain evidence="4">JCM 31202</strain>
    </source>
</reference>
<sequence length="193" mass="20320">MRRQPSPPGRAAWGLVIAAVAIAAVLLIAAGGFAAYLLTRPDDARHEGMGPPERGTSGPVDLLMPLEFFPVADERPGDVCPPGYLPEGTGGCLLLGSGGFRVARVDALKTVPPESTGSWGVEIRLTGDDAKAFARLTEQAAAEPPGRRIAILVDERIVAAPMVNEPVRGGEIMITGNYTRAEVDDLVERITGR</sequence>
<dbReference type="EMBL" id="JBHTJA010000048">
    <property type="protein sequence ID" value="MFD0903119.1"/>
    <property type="molecule type" value="Genomic_DNA"/>
</dbReference>
<dbReference type="Gene3D" id="3.30.1360.200">
    <property type="match status" value="1"/>
</dbReference>
<keyword evidence="4" id="KW-1185">Reference proteome</keyword>
<name>A0ABW3EX22_9ACTN</name>
<keyword evidence="1" id="KW-0812">Transmembrane</keyword>
<dbReference type="InterPro" id="IPR054384">
    <property type="entry name" value="SecDF_P1_head"/>
</dbReference>
<keyword evidence="1" id="KW-1133">Transmembrane helix</keyword>
<dbReference type="Proteomes" id="UP001596972">
    <property type="component" value="Unassembled WGS sequence"/>
</dbReference>
<feature type="domain" description="SecDF P1 head subdomain" evidence="2">
    <location>
        <begin position="113"/>
        <end position="186"/>
    </location>
</feature>
<evidence type="ECO:0000256" key="1">
    <source>
        <dbReference type="SAM" id="Phobius"/>
    </source>
</evidence>
<evidence type="ECO:0000313" key="4">
    <source>
        <dbReference type="Proteomes" id="UP001596972"/>
    </source>
</evidence>
<evidence type="ECO:0000259" key="2">
    <source>
        <dbReference type="Pfam" id="PF22599"/>
    </source>
</evidence>
<proteinExistence type="predicted"/>
<evidence type="ECO:0000313" key="3">
    <source>
        <dbReference type="EMBL" id="MFD0903119.1"/>
    </source>
</evidence>
<dbReference type="RefSeq" id="WP_378301605.1">
    <property type="nucleotide sequence ID" value="NZ_JBHTJA010000048.1"/>
</dbReference>
<dbReference type="Pfam" id="PF22599">
    <property type="entry name" value="SecDF_P1_head"/>
    <property type="match status" value="1"/>
</dbReference>
<keyword evidence="1" id="KW-0472">Membrane</keyword>
<protein>
    <recommendedName>
        <fullName evidence="2">SecDF P1 head subdomain domain-containing protein</fullName>
    </recommendedName>
</protein>
<gene>
    <name evidence="3" type="ORF">ACFQ11_22180</name>
</gene>
<accession>A0ABW3EX22</accession>